<organism evidence="12 13">
    <name type="scientific">Candidatus Wildermuthbacteria bacterium RIFCSPLOWO2_02_FULL_47_9c</name>
    <dbReference type="NCBI Taxonomy" id="1802466"/>
    <lineage>
        <taxon>Bacteria</taxon>
        <taxon>Candidatus Wildermuthiibacteriota</taxon>
    </lineage>
</organism>
<dbReference type="GO" id="GO:0004719">
    <property type="term" value="F:protein-L-isoaspartate (D-aspartate) O-methyltransferase activity"/>
    <property type="evidence" value="ECO:0007669"/>
    <property type="project" value="UniProtKB-EC"/>
</dbReference>
<proteinExistence type="inferred from homology"/>
<evidence type="ECO:0000313" key="13">
    <source>
        <dbReference type="Proteomes" id="UP000178222"/>
    </source>
</evidence>
<evidence type="ECO:0000256" key="5">
    <source>
        <dbReference type="ARBA" id="ARBA00022490"/>
    </source>
</evidence>
<dbReference type="InterPro" id="IPR029063">
    <property type="entry name" value="SAM-dependent_MTases_sf"/>
</dbReference>
<comment type="similarity">
    <text evidence="2">Belongs to the methyltransferase superfamily. L-isoaspartyl/D-aspartyl protein methyltransferase family.</text>
</comment>
<keyword evidence="7 12" id="KW-0808">Transferase</keyword>
<protein>
    <recommendedName>
        <fullName evidence="4">Protein-L-isoaspartate O-methyltransferase</fullName>
        <ecNumber evidence="3">2.1.1.77</ecNumber>
    </recommendedName>
    <alternativeName>
        <fullName evidence="11">L-isoaspartyl protein carboxyl methyltransferase</fullName>
    </alternativeName>
    <alternativeName>
        <fullName evidence="9">Protein L-isoaspartyl methyltransferase</fullName>
    </alternativeName>
    <alternativeName>
        <fullName evidence="10">Protein-beta-aspartate methyltransferase</fullName>
    </alternativeName>
</protein>
<keyword evidence="6 12" id="KW-0489">Methyltransferase</keyword>
<dbReference type="PANTHER" id="PTHR11579:SF0">
    <property type="entry name" value="PROTEIN-L-ISOASPARTATE(D-ASPARTATE) O-METHYLTRANSFERASE"/>
    <property type="match status" value="1"/>
</dbReference>
<evidence type="ECO:0000256" key="9">
    <source>
        <dbReference type="ARBA" id="ARBA00030757"/>
    </source>
</evidence>
<evidence type="ECO:0000313" key="12">
    <source>
        <dbReference type="EMBL" id="OHA75802.1"/>
    </source>
</evidence>
<evidence type="ECO:0000256" key="10">
    <source>
        <dbReference type="ARBA" id="ARBA00031323"/>
    </source>
</evidence>
<evidence type="ECO:0000256" key="1">
    <source>
        <dbReference type="ARBA" id="ARBA00004496"/>
    </source>
</evidence>
<evidence type="ECO:0000256" key="11">
    <source>
        <dbReference type="ARBA" id="ARBA00031350"/>
    </source>
</evidence>
<reference evidence="12 13" key="1">
    <citation type="journal article" date="2016" name="Nat. Commun.">
        <title>Thousands of microbial genomes shed light on interconnected biogeochemical processes in an aquifer system.</title>
        <authorList>
            <person name="Anantharaman K."/>
            <person name="Brown C.T."/>
            <person name="Hug L.A."/>
            <person name="Sharon I."/>
            <person name="Castelle C.J."/>
            <person name="Probst A.J."/>
            <person name="Thomas B.C."/>
            <person name="Singh A."/>
            <person name="Wilkins M.J."/>
            <person name="Karaoz U."/>
            <person name="Brodie E.L."/>
            <person name="Williams K.H."/>
            <person name="Hubbard S.S."/>
            <person name="Banfield J.F."/>
        </authorList>
    </citation>
    <scope>NUCLEOTIDE SEQUENCE [LARGE SCALE GENOMIC DNA]</scope>
</reference>
<dbReference type="InterPro" id="IPR000682">
    <property type="entry name" value="PCMT"/>
</dbReference>
<comment type="subcellular location">
    <subcellularLocation>
        <location evidence="1">Cytoplasm</location>
    </subcellularLocation>
</comment>
<keyword evidence="5" id="KW-0963">Cytoplasm</keyword>
<comment type="caution">
    <text evidence="12">The sequence shown here is derived from an EMBL/GenBank/DDBJ whole genome shotgun (WGS) entry which is preliminary data.</text>
</comment>
<dbReference type="CDD" id="cd02440">
    <property type="entry name" value="AdoMet_MTases"/>
    <property type="match status" value="1"/>
</dbReference>
<gene>
    <name evidence="12" type="ORF">A3J30_02705</name>
</gene>
<dbReference type="EMBL" id="MHUL01000051">
    <property type="protein sequence ID" value="OHA75802.1"/>
    <property type="molecule type" value="Genomic_DNA"/>
</dbReference>
<evidence type="ECO:0000256" key="6">
    <source>
        <dbReference type="ARBA" id="ARBA00022603"/>
    </source>
</evidence>
<dbReference type="SUPFAM" id="SSF53335">
    <property type="entry name" value="S-adenosyl-L-methionine-dependent methyltransferases"/>
    <property type="match status" value="1"/>
</dbReference>
<dbReference type="Gene3D" id="3.40.50.150">
    <property type="entry name" value="Vaccinia Virus protein VP39"/>
    <property type="match status" value="1"/>
</dbReference>
<evidence type="ECO:0000256" key="3">
    <source>
        <dbReference type="ARBA" id="ARBA00011890"/>
    </source>
</evidence>
<dbReference type="PANTHER" id="PTHR11579">
    <property type="entry name" value="PROTEIN-L-ISOASPARTATE O-METHYLTRANSFERASE"/>
    <property type="match status" value="1"/>
</dbReference>
<accession>A0A1G2RU44</accession>
<dbReference type="GO" id="GO:0032259">
    <property type="term" value="P:methylation"/>
    <property type="evidence" value="ECO:0007669"/>
    <property type="project" value="UniProtKB-KW"/>
</dbReference>
<keyword evidence="8" id="KW-0949">S-adenosyl-L-methionine</keyword>
<dbReference type="EC" id="2.1.1.77" evidence="3"/>
<evidence type="ECO:0000256" key="2">
    <source>
        <dbReference type="ARBA" id="ARBA00005369"/>
    </source>
</evidence>
<evidence type="ECO:0000256" key="8">
    <source>
        <dbReference type="ARBA" id="ARBA00022691"/>
    </source>
</evidence>
<dbReference type="AlphaFoldDB" id="A0A1G2RU44"/>
<evidence type="ECO:0000256" key="4">
    <source>
        <dbReference type="ARBA" id="ARBA00013346"/>
    </source>
</evidence>
<dbReference type="Pfam" id="PF01135">
    <property type="entry name" value="PCMT"/>
    <property type="match status" value="1"/>
</dbReference>
<evidence type="ECO:0000256" key="7">
    <source>
        <dbReference type="ARBA" id="ARBA00022679"/>
    </source>
</evidence>
<dbReference type="Proteomes" id="UP000178222">
    <property type="component" value="Unassembled WGS sequence"/>
</dbReference>
<dbReference type="GO" id="GO:0005737">
    <property type="term" value="C:cytoplasm"/>
    <property type="evidence" value="ECO:0007669"/>
    <property type="project" value="UniProtKB-SubCell"/>
</dbReference>
<sequence length="192" mass="21301">MEASLRKAFTQIKREDFTPGELKEFADIDEALPIGWGQTISQPFTVAFMLEKLEPQADQKILDIGSGSGWTTALLAHVVGLRGKVVAIEVIPHLKEFGEKNVAKYNFIEKGIVEFLCRNGADGYAKDAPYDGILVSASLPKKELPLAWKQQLKIGGKIVVPIQNSIWVFTKTDEHTFGEQEHPGFVFVPFVS</sequence>
<name>A0A1G2RU44_9BACT</name>